<gene>
    <name evidence="1" type="ORF">Pint_07376</name>
</gene>
<evidence type="ECO:0000313" key="2">
    <source>
        <dbReference type="Proteomes" id="UP001163603"/>
    </source>
</evidence>
<evidence type="ECO:0000313" key="1">
    <source>
        <dbReference type="EMBL" id="KAJ0026429.1"/>
    </source>
</evidence>
<proteinExistence type="predicted"/>
<accession>A0ACC0XYY5</accession>
<organism evidence="1 2">
    <name type="scientific">Pistacia integerrima</name>
    <dbReference type="NCBI Taxonomy" id="434235"/>
    <lineage>
        <taxon>Eukaryota</taxon>
        <taxon>Viridiplantae</taxon>
        <taxon>Streptophyta</taxon>
        <taxon>Embryophyta</taxon>
        <taxon>Tracheophyta</taxon>
        <taxon>Spermatophyta</taxon>
        <taxon>Magnoliopsida</taxon>
        <taxon>eudicotyledons</taxon>
        <taxon>Gunneridae</taxon>
        <taxon>Pentapetalae</taxon>
        <taxon>rosids</taxon>
        <taxon>malvids</taxon>
        <taxon>Sapindales</taxon>
        <taxon>Anacardiaceae</taxon>
        <taxon>Pistacia</taxon>
    </lineage>
</organism>
<dbReference type="Proteomes" id="UP001163603">
    <property type="component" value="Chromosome 10"/>
</dbReference>
<sequence length="602" mass="64769">MAALYSSFLKLLLFLSVLPFISSLSTVSISETSNEPLICALVLSPNGNSSFLNCSSSGIGNSNVSFSGVVAGDGFVCGLRNFATSYSSAMNCWRFSSNGTVMEYKRIYQGPALHQLEAGNSHICGVVNDTNRLQCWQWPEFNSSLRFSSIAVGQDFVCGLSETGRISCNNGNNVTSTVIDQVPDGNYSVIDAGFSHACAISLDHSLRCWGDEVGETPRDMFNALALGENRSCALRSTNGTVVCWGQDNFTLPAALQETYFVSIEAKRRVFCGVEKSNFSLYCWGEGIDNFRMVFEKVLPGPCRRDCPYGILAGSGTLCGQMGSICEPLPPPPPQPQQPSSPPPTPPTPAPSPQSGDASSSGGGSGWSAKMVVLLVVGCVGSLSLLLVFLFFLYRQCKGRGCRVHDSGRLDEDGAPAEQGSGQRQNLPSQPVLEKRLSQLASMGNAGHLEEFSLQVLLEATDNFSANHKIGTGSFGSVYYGILDDGRQVAIKRAEVSNTSSRVGGTRLQEDKDHAFLNELESLSRLHHKNLDEIHRVLDRKVPPPTPYEIEAVAYVGYLAVDCVTQAGRDRPSMTEIVNSLDRALTACTVPPLLSRSSTNSST</sequence>
<dbReference type="EMBL" id="CM047745">
    <property type="protein sequence ID" value="KAJ0026429.1"/>
    <property type="molecule type" value="Genomic_DNA"/>
</dbReference>
<name>A0ACC0XYY5_9ROSI</name>
<comment type="caution">
    <text evidence="1">The sequence shown here is derived from an EMBL/GenBank/DDBJ whole genome shotgun (WGS) entry which is preliminary data.</text>
</comment>
<keyword evidence="2" id="KW-1185">Reference proteome</keyword>
<reference evidence="2" key="1">
    <citation type="journal article" date="2023" name="G3 (Bethesda)">
        <title>Genome assembly and association tests identify interacting loci associated with vigor, precocity, and sex in interspecific pistachio rootstocks.</title>
        <authorList>
            <person name="Palmer W."/>
            <person name="Jacygrad E."/>
            <person name="Sagayaradj S."/>
            <person name="Cavanaugh K."/>
            <person name="Han R."/>
            <person name="Bertier L."/>
            <person name="Beede B."/>
            <person name="Kafkas S."/>
            <person name="Golino D."/>
            <person name="Preece J."/>
            <person name="Michelmore R."/>
        </authorList>
    </citation>
    <scope>NUCLEOTIDE SEQUENCE [LARGE SCALE GENOMIC DNA]</scope>
</reference>
<protein>
    <submittedName>
        <fullName evidence="1">Uncharacterized protein</fullName>
    </submittedName>
</protein>